<organism evidence="1 2">
    <name type="scientific">Bos mutus</name>
    <name type="common">wild yak</name>
    <dbReference type="NCBI Taxonomy" id="72004"/>
    <lineage>
        <taxon>Eukaryota</taxon>
        <taxon>Metazoa</taxon>
        <taxon>Chordata</taxon>
        <taxon>Craniata</taxon>
        <taxon>Vertebrata</taxon>
        <taxon>Euteleostomi</taxon>
        <taxon>Mammalia</taxon>
        <taxon>Eutheria</taxon>
        <taxon>Laurasiatheria</taxon>
        <taxon>Artiodactyla</taxon>
        <taxon>Ruminantia</taxon>
        <taxon>Pecora</taxon>
        <taxon>Bovidae</taxon>
        <taxon>Bovinae</taxon>
        <taxon>Bos</taxon>
    </lineage>
</organism>
<protein>
    <submittedName>
        <fullName evidence="1">Uncharacterized protein</fullName>
    </submittedName>
</protein>
<dbReference type="EMBL" id="VBQZ03000111">
    <property type="protein sequence ID" value="MXQ94418.1"/>
    <property type="molecule type" value="Genomic_DNA"/>
</dbReference>
<reference evidence="1" key="1">
    <citation type="submission" date="2019-10" db="EMBL/GenBank/DDBJ databases">
        <title>The sequence and de novo assembly of the wild yak genome.</title>
        <authorList>
            <person name="Liu Y."/>
        </authorList>
    </citation>
    <scope>NUCLEOTIDE SEQUENCE [LARGE SCALE GENOMIC DNA]</scope>
    <source>
        <strain evidence="1">WY2019</strain>
    </source>
</reference>
<dbReference type="Proteomes" id="UP000322234">
    <property type="component" value="Unassembled WGS sequence"/>
</dbReference>
<evidence type="ECO:0000313" key="2">
    <source>
        <dbReference type="Proteomes" id="UP000322234"/>
    </source>
</evidence>
<gene>
    <name evidence="1" type="ORF">E5288_WYG022399</name>
</gene>
<name>A0A6B0RWC1_9CETA</name>
<accession>A0A6B0RWC1</accession>
<dbReference type="AlphaFoldDB" id="A0A6B0RWC1"/>
<sequence length="164" mass="18469">MSQAVHYLLLPTCMVTGKYSCSAAEVTAVCGYDMYLLVDPRSDAKMQVSPEQEEGHSPGSITSWTGVHAYGNDLEGGKIFSWFSQTDIRRQVIMETQDNSVFNNRKVRAIETRLQTSPSHVAREGTNVQRNVQKRYKDVSMIAGPWEDAQEGGVGTRWERFRFA</sequence>
<proteinExistence type="predicted"/>
<comment type="caution">
    <text evidence="1">The sequence shown here is derived from an EMBL/GenBank/DDBJ whole genome shotgun (WGS) entry which is preliminary data.</text>
</comment>
<evidence type="ECO:0000313" key="1">
    <source>
        <dbReference type="EMBL" id="MXQ94418.1"/>
    </source>
</evidence>
<keyword evidence="2" id="KW-1185">Reference proteome</keyword>